<gene>
    <name evidence="2" type="ORF">TbgDal_II3940</name>
</gene>
<evidence type="ECO:0000256" key="1">
    <source>
        <dbReference type="SAM" id="Phobius"/>
    </source>
</evidence>
<proteinExistence type="predicted"/>
<accession>C9ZJR0</accession>
<dbReference type="Proteomes" id="UP000002316">
    <property type="component" value="Chromosome 2"/>
</dbReference>
<sequence>MRYAFFALYRSVVWEWAGLTRLSASTKKRMYLCWFINIYVFFIAFTTHYSHVAPLSCIKAIRVCWRCFFFFLIVSNARQLQVAILWSHVRFCLHISVLLTSLRHFTASLHSLLKGIPRYI</sequence>
<evidence type="ECO:0000313" key="2">
    <source>
        <dbReference type="EMBL" id="CBH09620.1"/>
    </source>
</evidence>
<reference evidence="3" key="1">
    <citation type="journal article" date="2010" name="PLoS Negl. Trop. Dis.">
        <title>The genome sequence of Trypanosoma brucei gambiense, causative agent of chronic human african trypanosomiasis.</title>
        <authorList>
            <person name="Jackson A.P."/>
            <person name="Sanders M."/>
            <person name="Berry A."/>
            <person name="McQuillan J."/>
            <person name="Aslett M.A."/>
            <person name="Quail M.A."/>
            <person name="Chukualim B."/>
            <person name="Capewell P."/>
            <person name="MacLeod A."/>
            <person name="Melville S.E."/>
            <person name="Gibson W."/>
            <person name="Barry J.D."/>
            <person name="Berriman M."/>
            <person name="Hertz-Fowler C."/>
        </authorList>
    </citation>
    <scope>NUCLEOTIDE SEQUENCE [LARGE SCALE GENOMIC DNA]</scope>
    <source>
        <strain evidence="3">MHOM/CI/86/DAL972</strain>
    </source>
</reference>
<dbReference type="AlphaFoldDB" id="C9ZJR0"/>
<protein>
    <submittedName>
        <fullName evidence="2">Uncharacterized protein</fullName>
    </submittedName>
</protein>
<keyword evidence="1" id="KW-0812">Transmembrane</keyword>
<keyword evidence="1" id="KW-1133">Transmembrane helix</keyword>
<dbReference type="EMBL" id="FN554965">
    <property type="protein sequence ID" value="CBH09620.1"/>
    <property type="molecule type" value="Genomic_DNA"/>
</dbReference>
<name>C9ZJR0_TRYB9</name>
<evidence type="ECO:0000313" key="3">
    <source>
        <dbReference type="Proteomes" id="UP000002316"/>
    </source>
</evidence>
<feature type="transmembrane region" description="Helical" evidence="1">
    <location>
        <begin position="31"/>
        <end position="49"/>
    </location>
</feature>
<dbReference type="KEGG" id="tbg:TbgDal_II3940"/>
<dbReference type="RefSeq" id="XP_011771924.1">
    <property type="nucleotide sequence ID" value="XM_011773622.1"/>
</dbReference>
<organism evidence="2 3">
    <name type="scientific">Trypanosoma brucei gambiense (strain MHOM/CI/86/DAL972)</name>
    <dbReference type="NCBI Taxonomy" id="679716"/>
    <lineage>
        <taxon>Eukaryota</taxon>
        <taxon>Discoba</taxon>
        <taxon>Euglenozoa</taxon>
        <taxon>Kinetoplastea</taxon>
        <taxon>Metakinetoplastina</taxon>
        <taxon>Trypanosomatida</taxon>
        <taxon>Trypanosomatidae</taxon>
        <taxon>Trypanosoma</taxon>
    </lineage>
</organism>
<keyword evidence="1" id="KW-0472">Membrane</keyword>
<dbReference type="GeneID" id="23858775"/>